<gene>
    <name evidence="1" type="ORF">GN157_11130</name>
</gene>
<reference evidence="1 2" key="1">
    <citation type="submission" date="2019-12" db="EMBL/GenBank/DDBJ databases">
        <authorList>
            <person name="Sun J.-Q."/>
        </authorList>
    </citation>
    <scope>NUCLEOTIDE SEQUENCE [LARGE SCALE GENOMIC DNA]</scope>
    <source>
        <strain evidence="1 2">JCM 17928</strain>
    </source>
</reference>
<keyword evidence="2" id="KW-1185">Reference proteome</keyword>
<comment type="caution">
    <text evidence="1">The sequence shown here is derived from an EMBL/GenBank/DDBJ whole genome shotgun (WGS) entry which is preliminary data.</text>
</comment>
<protein>
    <submittedName>
        <fullName evidence="1">Uncharacterized protein</fullName>
    </submittedName>
</protein>
<name>A0A6N8HEX9_9FLAO</name>
<accession>A0A6N8HEX9</accession>
<dbReference type="EMBL" id="WOWP01000039">
    <property type="protein sequence ID" value="MUV04262.1"/>
    <property type="molecule type" value="Genomic_DNA"/>
</dbReference>
<organism evidence="1 2">
    <name type="scientific">Flavobacterium rakeshii</name>
    <dbReference type="NCBI Taxonomy" id="1038845"/>
    <lineage>
        <taxon>Bacteria</taxon>
        <taxon>Pseudomonadati</taxon>
        <taxon>Bacteroidota</taxon>
        <taxon>Flavobacteriia</taxon>
        <taxon>Flavobacteriales</taxon>
        <taxon>Flavobacteriaceae</taxon>
        <taxon>Flavobacterium</taxon>
    </lineage>
</organism>
<evidence type="ECO:0000313" key="1">
    <source>
        <dbReference type="EMBL" id="MUV04262.1"/>
    </source>
</evidence>
<evidence type="ECO:0000313" key="2">
    <source>
        <dbReference type="Proteomes" id="UP000433945"/>
    </source>
</evidence>
<sequence length="326" mass="38346">MMKTSEIAQEINRRKLLGESMEFIKQAFNISEEKWRSCCLKAYSINLDRARKDRKKDQEKRHVGSTSVKDILKIIELNKILGNYALLLPIFSTMTDFHRLEQLKNELPTSEKTILNHVGKLTMHPKMRVMQKLGRIEKFEYFKQFAKLIDAAVLSYYRTNFISCYFTLIPVIEGIIIRWMGFQQSEVKPEFEDVRKFFKKASLRNPNPTNILFHDVYIQICDKILNEHFYRPTTNGNAHSHFNRHVASHLLIEEEFATRQNCIRLFLLLDTMTEIYFYESGEIDPRFNLGNEETEKDLAAYYNVLLQNTEKTAEQILLGSSPLDLL</sequence>
<dbReference type="AlphaFoldDB" id="A0A6N8HEX9"/>
<dbReference type="Proteomes" id="UP000433945">
    <property type="component" value="Unassembled WGS sequence"/>
</dbReference>
<proteinExistence type="predicted"/>